<keyword evidence="2" id="KW-0238">DNA-binding</keyword>
<dbReference type="Pfam" id="PF03479">
    <property type="entry name" value="PCC"/>
    <property type="match status" value="1"/>
</dbReference>
<dbReference type="PANTHER" id="PTHR34988">
    <property type="entry name" value="PROTEIN, PUTATIVE-RELATED"/>
    <property type="match status" value="1"/>
</dbReference>
<dbReference type="OrthoDB" id="9798999at2"/>
<gene>
    <name evidence="2" type="ORF">SAMN04488692_10841</name>
</gene>
<protein>
    <submittedName>
        <fullName evidence="2">Predicted DNA-binding protein with PD1-like DNA-binding motif</fullName>
    </submittedName>
</protein>
<proteinExistence type="predicted"/>
<dbReference type="PANTHER" id="PTHR34988:SF1">
    <property type="entry name" value="DNA-BINDING PROTEIN"/>
    <property type="match status" value="1"/>
</dbReference>
<organism evidence="2 3">
    <name type="scientific">Halarsenatibacter silvermanii</name>
    <dbReference type="NCBI Taxonomy" id="321763"/>
    <lineage>
        <taxon>Bacteria</taxon>
        <taxon>Bacillati</taxon>
        <taxon>Bacillota</taxon>
        <taxon>Clostridia</taxon>
        <taxon>Halanaerobiales</taxon>
        <taxon>Halarsenatibacteraceae</taxon>
        <taxon>Halarsenatibacter</taxon>
    </lineage>
</organism>
<accession>A0A1G9ME27</accession>
<keyword evidence="3" id="KW-1185">Reference proteome</keyword>
<dbReference type="InterPro" id="IPR005175">
    <property type="entry name" value="PPC_dom"/>
</dbReference>
<dbReference type="EMBL" id="FNGO01000008">
    <property type="protein sequence ID" value="SDL72530.1"/>
    <property type="molecule type" value="Genomic_DNA"/>
</dbReference>
<dbReference type="Gene3D" id="3.30.1330.80">
    <property type="entry name" value="Hypothetical protein, similar to alpha- acetolactate decarboxylase, domain 2"/>
    <property type="match status" value="1"/>
</dbReference>
<name>A0A1G9ME27_9FIRM</name>
<dbReference type="RefSeq" id="WP_089759553.1">
    <property type="nucleotide sequence ID" value="NZ_FNGO01000008.1"/>
</dbReference>
<dbReference type="CDD" id="cd11378">
    <property type="entry name" value="DUF296"/>
    <property type="match status" value="1"/>
</dbReference>
<sequence>MEYTQVERGRIYALRLEEGDELPETIEELAKMENISSALVLFLGGAEKGSQVVAGPESIEDSKIEPEVKKLPEISEAAGFGTIFPDEDDEPVLHLHAAFGHGEETITGCTRRGVPIWLTGEVIIMELLNHSASRQPDEESGFDLLNIH</sequence>
<evidence type="ECO:0000259" key="1">
    <source>
        <dbReference type="PROSITE" id="PS51742"/>
    </source>
</evidence>
<dbReference type="SUPFAM" id="SSF117856">
    <property type="entry name" value="AF0104/ALDC/Ptd012-like"/>
    <property type="match status" value="1"/>
</dbReference>
<evidence type="ECO:0000313" key="2">
    <source>
        <dbReference type="EMBL" id="SDL72530.1"/>
    </source>
</evidence>
<dbReference type="GO" id="GO:0003677">
    <property type="term" value="F:DNA binding"/>
    <property type="evidence" value="ECO:0007669"/>
    <property type="project" value="UniProtKB-KW"/>
</dbReference>
<dbReference type="AlphaFoldDB" id="A0A1G9ME27"/>
<feature type="domain" description="PPC" evidence="1">
    <location>
        <begin position="6"/>
        <end position="148"/>
    </location>
</feature>
<evidence type="ECO:0000313" key="3">
    <source>
        <dbReference type="Proteomes" id="UP000199476"/>
    </source>
</evidence>
<reference evidence="2 3" key="1">
    <citation type="submission" date="2016-10" db="EMBL/GenBank/DDBJ databases">
        <authorList>
            <person name="de Groot N.N."/>
        </authorList>
    </citation>
    <scope>NUCLEOTIDE SEQUENCE [LARGE SCALE GENOMIC DNA]</scope>
    <source>
        <strain evidence="2 3">SLAS-1</strain>
    </source>
</reference>
<dbReference type="Proteomes" id="UP000199476">
    <property type="component" value="Unassembled WGS sequence"/>
</dbReference>
<dbReference type="STRING" id="321763.SAMN04488692_10841"/>
<dbReference type="PROSITE" id="PS51742">
    <property type="entry name" value="PPC"/>
    <property type="match status" value="1"/>
</dbReference>